<dbReference type="AlphaFoldDB" id="A0A1M6D4U1"/>
<name>A0A1M6D4U1_9FLAO</name>
<sequence>MKKYFILFFIIVSCGINKNEKDDKLYSCNEICNIIDPNLYDTLSNGSYFIKPVFNDYKIYEVRCEENTFIITDSLKKILDNSIKRNNCKLRIKEIKSGDTIFSK</sequence>
<evidence type="ECO:0000313" key="1">
    <source>
        <dbReference type="EMBL" id="SHI68131.1"/>
    </source>
</evidence>
<keyword evidence="2" id="KW-1185">Reference proteome</keyword>
<gene>
    <name evidence="1" type="ORF">SAMN04488096_103295</name>
</gene>
<protein>
    <submittedName>
        <fullName evidence="1">Uncharacterized protein</fullName>
    </submittedName>
</protein>
<reference evidence="1 2" key="1">
    <citation type="submission" date="2016-11" db="EMBL/GenBank/DDBJ databases">
        <authorList>
            <person name="Jaros S."/>
            <person name="Januszkiewicz K."/>
            <person name="Wedrychowicz H."/>
        </authorList>
    </citation>
    <scope>NUCLEOTIDE SEQUENCE [LARGE SCALE GENOMIC DNA]</scope>
    <source>
        <strain evidence="1 2">DSM 21425</strain>
    </source>
</reference>
<evidence type="ECO:0000313" key="2">
    <source>
        <dbReference type="Proteomes" id="UP000184225"/>
    </source>
</evidence>
<dbReference type="EMBL" id="FQYY01000003">
    <property type="protein sequence ID" value="SHI68131.1"/>
    <property type="molecule type" value="Genomic_DNA"/>
</dbReference>
<dbReference type="STRING" id="579105.SAMN04488096_103295"/>
<accession>A0A1M6D4U1</accession>
<organism evidence="1 2">
    <name type="scientific">Mesonia phycicola</name>
    <dbReference type="NCBI Taxonomy" id="579105"/>
    <lineage>
        <taxon>Bacteria</taxon>
        <taxon>Pseudomonadati</taxon>
        <taxon>Bacteroidota</taxon>
        <taxon>Flavobacteriia</taxon>
        <taxon>Flavobacteriales</taxon>
        <taxon>Flavobacteriaceae</taxon>
        <taxon>Mesonia</taxon>
    </lineage>
</organism>
<dbReference type="Proteomes" id="UP000184225">
    <property type="component" value="Unassembled WGS sequence"/>
</dbReference>
<proteinExistence type="predicted"/>